<dbReference type="InterPro" id="IPR019476">
    <property type="entry name" value="T4SS_TraD_DNA-bd"/>
</dbReference>
<keyword evidence="2" id="KW-1003">Cell membrane</keyword>
<proteinExistence type="predicted"/>
<keyword evidence="5 7" id="KW-0472">Membrane</keyword>
<gene>
    <name evidence="9" type="ORF">G7B40_040020</name>
</gene>
<dbReference type="GO" id="GO:0005886">
    <property type="term" value="C:plasma membrane"/>
    <property type="evidence" value="ECO:0007669"/>
    <property type="project" value="UniProtKB-SubCell"/>
</dbReference>
<evidence type="ECO:0000256" key="6">
    <source>
        <dbReference type="SAM" id="MobiDB-lite"/>
    </source>
</evidence>
<feature type="region of interest" description="Disordered" evidence="6">
    <location>
        <begin position="729"/>
        <end position="750"/>
    </location>
</feature>
<comment type="caution">
    <text evidence="9">The sequence shown here is derived from an EMBL/GenBank/DDBJ whole genome shotgun (WGS) entry which is preliminary data.</text>
</comment>
<feature type="domain" description="Type IV secretion system coupling protein TraD DNA-binding" evidence="8">
    <location>
        <begin position="273"/>
        <end position="657"/>
    </location>
</feature>
<feature type="compositionally biased region" description="Acidic residues" evidence="6">
    <location>
        <begin position="739"/>
        <end position="750"/>
    </location>
</feature>
<protein>
    <submittedName>
        <fullName evidence="9">Type IV secretion system DNA-binding domain-containing protein</fullName>
    </submittedName>
</protein>
<accession>A0AAP5ME83</accession>
<evidence type="ECO:0000256" key="2">
    <source>
        <dbReference type="ARBA" id="ARBA00022475"/>
    </source>
</evidence>
<keyword evidence="3 7" id="KW-0812">Transmembrane</keyword>
<reference evidence="10" key="1">
    <citation type="journal article" date="2021" name="Science">
        <title>Hunting the eagle killer: A cyanobacterial neurotoxin causes vacuolar myelinopathy.</title>
        <authorList>
            <person name="Breinlinger S."/>
            <person name="Phillips T.J."/>
            <person name="Haram B.N."/>
            <person name="Mares J."/>
            <person name="Martinez Yerena J.A."/>
            <person name="Hrouzek P."/>
            <person name="Sobotka R."/>
            <person name="Henderson W.M."/>
            <person name="Schmieder P."/>
            <person name="Williams S.M."/>
            <person name="Lauderdale J.D."/>
            <person name="Wilde H.D."/>
            <person name="Gerrin W."/>
            <person name="Kust A."/>
            <person name="Washington J.W."/>
            <person name="Wagner C."/>
            <person name="Geier B."/>
            <person name="Liebeke M."/>
            <person name="Enke H."/>
            <person name="Niedermeyer T.H.J."/>
            <person name="Wilde S.B."/>
        </authorList>
    </citation>
    <scope>NUCLEOTIDE SEQUENCE [LARGE SCALE GENOMIC DNA]</scope>
    <source>
        <strain evidence="10">Thurmond2011</strain>
    </source>
</reference>
<feature type="transmembrane region" description="Helical" evidence="7">
    <location>
        <begin position="125"/>
        <end position="145"/>
    </location>
</feature>
<evidence type="ECO:0000256" key="4">
    <source>
        <dbReference type="ARBA" id="ARBA00022989"/>
    </source>
</evidence>
<comment type="subcellular location">
    <subcellularLocation>
        <location evidence="1">Cell membrane</location>
        <topology evidence="1">Multi-pass membrane protein</topology>
    </subcellularLocation>
</comment>
<dbReference type="RefSeq" id="WP_208344377.1">
    <property type="nucleotide sequence ID" value="NZ_CAWQFN010000496.1"/>
</dbReference>
<dbReference type="SUPFAM" id="SSF52540">
    <property type="entry name" value="P-loop containing nucleoside triphosphate hydrolases"/>
    <property type="match status" value="1"/>
</dbReference>
<feature type="transmembrane region" description="Helical" evidence="7">
    <location>
        <begin position="93"/>
        <end position="113"/>
    </location>
</feature>
<keyword evidence="4 7" id="KW-1133">Transmembrane helix</keyword>
<feature type="transmembrane region" description="Helical" evidence="7">
    <location>
        <begin position="165"/>
        <end position="183"/>
    </location>
</feature>
<dbReference type="EMBL" id="JAALHA020000037">
    <property type="protein sequence ID" value="MDR9900678.1"/>
    <property type="molecule type" value="Genomic_DNA"/>
</dbReference>
<keyword evidence="10" id="KW-1185">Reference proteome</keyword>
<evidence type="ECO:0000256" key="7">
    <source>
        <dbReference type="SAM" id="Phobius"/>
    </source>
</evidence>
<sequence length="750" mass="84337">MMDKTSLSGSCTAVVYKNLSIMPRILQRFLERFTLERLSEQFIEEIATLEADLESFWNNVLYSWTIICVWVVISLFLIWIIPPFAFFKFLMQSDLIAVFSLGVIGLFIISVFLKPIDTKRTIGLFILWAIIMGMSGVSLTAMRTASADGRWLVSLCRNLYAVHPFPLAGWYIFSAWHTLFLVFRHGRAKLRHYWILLLTGFILLTLSYFISPSIGFYVALVAPNEWFNNWLCSMSEKDLHLRGNKRVSTRRARYDYRKRLTTEARASTDTFLFGGVDVPIQELTYHLVAVGSSGSGKSITLKLIMQACLPKVSLGNGIRAVVFDPKHNAVGEIRGIGGLEAEIITLNPFYRGFARYDIAKDFRNIVHAQSFADILIPEAKNGERGDKFFRDAAVNILTGITLLFIANAPGDWRLSDIVRAFSTDKVLVALLSSNPQTAMYINSLGTEKTLANIIASVCADVYKYIPIAALWEHASSSVSVKEWLHGGQVWILGEAEEARPTINALNRLILTRMSQSLLNETDYPAPRTFIFLDELQSIQVEALNEIATKGRSKGICLIMAFQSIQGMYLRYGREVSDSILGQIRHKAFLKMSDDATARWASSQIGDMEIRRQQATSRYQTGAGNLIEMSSRTGATQSIQQTAVVMPSEFIGIEPVHAASNTGLTGFYQAHSNWKNYTRWDKLKSLLQPPSPSGDDTEVPDSWMQLPPWTEEDWVRLGIQDAMYNVMMGGSPAPAPTPSWEEEYSSLFPEE</sequence>
<feature type="transmembrane region" description="Helical" evidence="7">
    <location>
        <begin position="61"/>
        <end position="81"/>
    </location>
</feature>
<name>A0AAP5ME83_9CYAN</name>
<dbReference type="InterPro" id="IPR051539">
    <property type="entry name" value="T4SS-coupling_protein"/>
</dbReference>
<evidence type="ECO:0000259" key="8">
    <source>
        <dbReference type="Pfam" id="PF10412"/>
    </source>
</evidence>
<dbReference type="AlphaFoldDB" id="A0AAP5ME83"/>
<evidence type="ECO:0000313" key="9">
    <source>
        <dbReference type="EMBL" id="MDR9900678.1"/>
    </source>
</evidence>
<dbReference type="GO" id="GO:0003677">
    <property type="term" value="F:DNA binding"/>
    <property type="evidence" value="ECO:0007669"/>
    <property type="project" value="UniProtKB-KW"/>
</dbReference>
<keyword evidence="9" id="KW-0238">DNA-binding</keyword>
<dbReference type="Gene3D" id="3.40.50.300">
    <property type="entry name" value="P-loop containing nucleotide triphosphate hydrolases"/>
    <property type="match status" value="2"/>
</dbReference>
<dbReference type="PANTHER" id="PTHR37937">
    <property type="entry name" value="CONJUGATIVE TRANSFER: DNA TRANSPORT"/>
    <property type="match status" value="1"/>
</dbReference>
<dbReference type="InterPro" id="IPR027417">
    <property type="entry name" value="P-loop_NTPase"/>
</dbReference>
<feature type="transmembrane region" description="Helical" evidence="7">
    <location>
        <begin position="195"/>
        <end position="220"/>
    </location>
</feature>
<evidence type="ECO:0000256" key="5">
    <source>
        <dbReference type="ARBA" id="ARBA00023136"/>
    </source>
</evidence>
<evidence type="ECO:0000256" key="1">
    <source>
        <dbReference type="ARBA" id="ARBA00004651"/>
    </source>
</evidence>
<evidence type="ECO:0000313" key="10">
    <source>
        <dbReference type="Proteomes" id="UP000667802"/>
    </source>
</evidence>
<dbReference type="PANTHER" id="PTHR37937:SF1">
    <property type="entry name" value="CONJUGATIVE TRANSFER: DNA TRANSPORT"/>
    <property type="match status" value="1"/>
</dbReference>
<organism evidence="9 10">
    <name type="scientific">Aetokthonos hydrillicola Thurmond2011</name>
    <dbReference type="NCBI Taxonomy" id="2712845"/>
    <lineage>
        <taxon>Bacteria</taxon>
        <taxon>Bacillati</taxon>
        <taxon>Cyanobacteriota</taxon>
        <taxon>Cyanophyceae</taxon>
        <taxon>Nostocales</taxon>
        <taxon>Hapalosiphonaceae</taxon>
        <taxon>Aetokthonos</taxon>
    </lineage>
</organism>
<dbReference type="CDD" id="cd01127">
    <property type="entry name" value="TrwB_TraG_TraD_VirD4"/>
    <property type="match status" value="1"/>
</dbReference>
<evidence type="ECO:0000256" key="3">
    <source>
        <dbReference type="ARBA" id="ARBA00022692"/>
    </source>
</evidence>
<dbReference type="Proteomes" id="UP000667802">
    <property type="component" value="Unassembled WGS sequence"/>
</dbReference>
<dbReference type="Pfam" id="PF10412">
    <property type="entry name" value="TrwB_AAD_bind"/>
    <property type="match status" value="1"/>
</dbReference>